<evidence type="ECO:0000313" key="2">
    <source>
        <dbReference type="Proteomes" id="UP001060039"/>
    </source>
</evidence>
<proteinExistence type="predicted"/>
<evidence type="ECO:0000313" key="1">
    <source>
        <dbReference type="EMBL" id="UTT62098.1"/>
    </source>
</evidence>
<reference evidence="1" key="1">
    <citation type="submission" date="2022-07" db="EMBL/GenBank/DDBJ databases">
        <title>Taxonomic analysis of Microcella humidisoli nov. sp., isolated from riverside soil.</title>
        <authorList>
            <person name="Molina K.M."/>
            <person name="Kim S.B."/>
        </authorList>
    </citation>
    <scope>NUCLEOTIDE SEQUENCE</scope>
    <source>
        <strain evidence="1">MMS21-STM10</strain>
    </source>
</reference>
<gene>
    <name evidence="1" type="ORF">NNL39_10545</name>
</gene>
<accession>A0ABY5FV23</accession>
<dbReference type="EMBL" id="CP101497">
    <property type="protein sequence ID" value="UTT62098.1"/>
    <property type="molecule type" value="Genomic_DNA"/>
</dbReference>
<dbReference type="RefSeq" id="WP_255159240.1">
    <property type="nucleotide sequence ID" value="NZ_CP101497.1"/>
</dbReference>
<name>A0ABY5FV23_9MICO</name>
<sequence length="55" mass="6107">MTDGEFAPEPDEALLSRLALIDERPLESRAAAYRQLHDELRQQLEAADGDSARPA</sequence>
<protein>
    <submittedName>
        <fullName evidence="1">Uncharacterized protein</fullName>
    </submittedName>
</protein>
<keyword evidence="2" id="KW-1185">Reference proteome</keyword>
<organism evidence="1 2">
    <name type="scientific">Microcella humidisoli</name>
    <dbReference type="NCBI Taxonomy" id="2963406"/>
    <lineage>
        <taxon>Bacteria</taxon>
        <taxon>Bacillati</taxon>
        <taxon>Actinomycetota</taxon>
        <taxon>Actinomycetes</taxon>
        <taxon>Micrococcales</taxon>
        <taxon>Microbacteriaceae</taxon>
        <taxon>Microcella</taxon>
    </lineage>
</organism>
<dbReference type="Proteomes" id="UP001060039">
    <property type="component" value="Chromosome"/>
</dbReference>